<dbReference type="PANTHER" id="PTHR42877:SF4">
    <property type="entry name" value="FAD_NAD(P)-BINDING DOMAIN-CONTAINING PROTEIN-RELATED"/>
    <property type="match status" value="1"/>
</dbReference>
<dbReference type="PRINTS" id="PR00411">
    <property type="entry name" value="PNDRDTASEI"/>
</dbReference>
<dbReference type="OrthoDB" id="9766402at2"/>
<accession>A0A545SP20</accession>
<protein>
    <submittedName>
        <fullName evidence="1">NAD(P)/FAD-dependent oxidoreductase</fullName>
    </submittedName>
</protein>
<dbReference type="PANTHER" id="PTHR42877">
    <property type="entry name" value="L-ORNITHINE N(5)-MONOOXYGENASE-RELATED"/>
    <property type="match status" value="1"/>
</dbReference>
<reference evidence="1 2" key="1">
    <citation type="submission" date="2019-06" db="EMBL/GenBank/DDBJ databases">
        <title>Whole genome sequence for Cellvibrionaceae sp. R142.</title>
        <authorList>
            <person name="Wang G."/>
        </authorList>
    </citation>
    <scope>NUCLEOTIDE SEQUENCE [LARGE SCALE GENOMIC DNA]</scope>
    <source>
        <strain evidence="1 2">R142</strain>
    </source>
</reference>
<dbReference type="Proteomes" id="UP000319732">
    <property type="component" value="Unassembled WGS sequence"/>
</dbReference>
<dbReference type="InterPro" id="IPR051209">
    <property type="entry name" value="FAD-bind_Monooxygenase_sf"/>
</dbReference>
<dbReference type="SUPFAM" id="SSF51905">
    <property type="entry name" value="FAD/NAD(P)-binding domain"/>
    <property type="match status" value="2"/>
</dbReference>
<organism evidence="1 2">
    <name type="scientific">Exilibacterium tricleocarpae</name>
    <dbReference type="NCBI Taxonomy" id="2591008"/>
    <lineage>
        <taxon>Bacteria</taxon>
        <taxon>Pseudomonadati</taxon>
        <taxon>Pseudomonadota</taxon>
        <taxon>Gammaproteobacteria</taxon>
        <taxon>Cellvibrionales</taxon>
        <taxon>Cellvibrionaceae</taxon>
        <taxon>Exilibacterium</taxon>
    </lineage>
</organism>
<sequence length="483" mass="54852">MDVLIIGGGFGGLGMAITLKRAGIQNFMLLEQARSPGGCWRDNTYPGAACDVPSHLYSFSFEKKHDWSRKYASQAEIHDYLCHCVKKYRLASHIRFGTRVVSAVFDERNNHWQVDTDSGVSLTARALITATGQLSQPAYPVLPGLEQFRGTAFHSARWDHNCDLAGKRVAIIGTGASAIQFFPEVAKQAAAVYLFQRSAPYVIPKRDRPYPRWEQTLYRRLPWLQQLSRYWLYAVHEARFLGFNNAVPGLLNWGRREFRRLLARDVKDAGTRARLVPDYPLGCKRILISNDYYATFNRDNVTLVTDPISAVGAAHIDTAQGRIDTIDAIIYGTGFQASAFLSPIRVTGLDGRDLNTAWARGAEAYLGITVSGFPNLFMLYGPNTNLGHNSIIYMLESQYRYVLDGVRLLLKQPERRLNVSADIQRGFNNRIQEKLKHTVWHQGCTSWYKNAEGKNLNNWPGFTFVYRWLTRKLDRRDYIGDNP</sequence>
<name>A0A545SP20_9GAMM</name>
<keyword evidence="2" id="KW-1185">Reference proteome</keyword>
<dbReference type="InterPro" id="IPR036188">
    <property type="entry name" value="FAD/NAD-bd_sf"/>
</dbReference>
<dbReference type="Pfam" id="PF13738">
    <property type="entry name" value="Pyr_redox_3"/>
    <property type="match status" value="1"/>
</dbReference>
<comment type="caution">
    <text evidence="1">The sequence shown here is derived from an EMBL/GenBank/DDBJ whole genome shotgun (WGS) entry which is preliminary data.</text>
</comment>
<evidence type="ECO:0000313" key="2">
    <source>
        <dbReference type="Proteomes" id="UP000319732"/>
    </source>
</evidence>
<evidence type="ECO:0000313" key="1">
    <source>
        <dbReference type="EMBL" id="TQV66733.1"/>
    </source>
</evidence>
<dbReference type="EMBL" id="VHSG01000039">
    <property type="protein sequence ID" value="TQV66733.1"/>
    <property type="molecule type" value="Genomic_DNA"/>
</dbReference>
<gene>
    <name evidence="1" type="ORF">FKG94_26755</name>
</gene>
<proteinExistence type="predicted"/>
<dbReference type="Gene3D" id="3.50.50.60">
    <property type="entry name" value="FAD/NAD(P)-binding domain"/>
    <property type="match status" value="2"/>
</dbReference>
<dbReference type="AlphaFoldDB" id="A0A545SP20"/>